<feature type="transmembrane region" description="Helical" evidence="7">
    <location>
        <begin position="95"/>
        <end position="118"/>
    </location>
</feature>
<evidence type="ECO:0000259" key="8">
    <source>
        <dbReference type="PROSITE" id="PS50109"/>
    </source>
</evidence>
<dbReference type="Gene3D" id="3.30.565.10">
    <property type="entry name" value="Histidine kinase-like ATPase, C-terminal domain"/>
    <property type="match status" value="1"/>
</dbReference>
<evidence type="ECO:0000256" key="3">
    <source>
        <dbReference type="ARBA" id="ARBA00022553"/>
    </source>
</evidence>
<reference evidence="9" key="1">
    <citation type="submission" date="2017-08" db="EMBL/GenBank/DDBJ databases">
        <authorList>
            <person name="Imhoff J.F."/>
            <person name="Rahn T."/>
            <person name="Kuenzel S."/>
            <person name="Neulinger S.C."/>
        </authorList>
    </citation>
    <scope>NUCLEOTIDE SEQUENCE</scope>
    <source>
        <strain evidence="9">DSM 9154</strain>
    </source>
</reference>
<keyword evidence="4" id="KW-0808">Transferase</keyword>
<dbReference type="Pfam" id="PF00512">
    <property type="entry name" value="HisKA"/>
    <property type="match status" value="1"/>
</dbReference>
<keyword evidence="7" id="KW-1133">Transmembrane helix</keyword>
<dbReference type="Pfam" id="PF02518">
    <property type="entry name" value="HATPase_c"/>
    <property type="match status" value="1"/>
</dbReference>
<gene>
    <name evidence="9" type="ORF">CKO21_04290</name>
</gene>
<feature type="transmembrane region" description="Helical" evidence="7">
    <location>
        <begin position="205"/>
        <end position="225"/>
    </location>
</feature>
<dbReference type="PANTHER" id="PTHR43047">
    <property type="entry name" value="TWO-COMPONENT HISTIDINE PROTEIN KINASE"/>
    <property type="match status" value="1"/>
</dbReference>
<dbReference type="PRINTS" id="PR00344">
    <property type="entry name" value="BCTRLSENSOR"/>
</dbReference>
<accession>A0A934UZF3</accession>
<dbReference type="SUPFAM" id="SSF55874">
    <property type="entry name" value="ATPase domain of HSP90 chaperone/DNA topoisomerase II/histidine kinase"/>
    <property type="match status" value="1"/>
</dbReference>
<comment type="caution">
    <text evidence="9">The sequence shown here is derived from an EMBL/GenBank/DDBJ whole genome shotgun (WGS) entry which is preliminary data.</text>
</comment>
<dbReference type="SMART" id="SM00387">
    <property type="entry name" value="HATPase_c"/>
    <property type="match status" value="1"/>
</dbReference>
<dbReference type="InterPro" id="IPR036890">
    <property type="entry name" value="HATPase_C_sf"/>
</dbReference>
<evidence type="ECO:0000256" key="6">
    <source>
        <dbReference type="SAM" id="MobiDB-lite"/>
    </source>
</evidence>
<dbReference type="Proteomes" id="UP000778970">
    <property type="component" value="Unassembled WGS sequence"/>
</dbReference>
<dbReference type="InterPro" id="IPR004358">
    <property type="entry name" value="Sig_transdc_His_kin-like_C"/>
</dbReference>
<name>A0A934UZF3_9PROT</name>
<dbReference type="Gene3D" id="1.10.287.130">
    <property type="match status" value="1"/>
</dbReference>
<feature type="transmembrane region" description="Helical" evidence="7">
    <location>
        <begin position="237"/>
        <end position="258"/>
    </location>
</feature>
<dbReference type="FunFam" id="3.30.565.10:FF:000006">
    <property type="entry name" value="Sensor histidine kinase WalK"/>
    <property type="match status" value="1"/>
</dbReference>
<evidence type="ECO:0000256" key="1">
    <source>
        <dbReference type="ARBA" id="ARBA00000085"/>
    </source>
</evidence>
<dbReference type="AlphaFoldDB" id="A0A934UZF3"/>
<dbReference type="InterPro" id="IPR003594">
    <property type="entry name" value="HATPase_dom"/>
</dbReference>
<keyword evidence="7" id="KW-0812">Transmembrane</keyword>
<evidence type="ECO:0000313" key="10">
    <source>
        <dbReference type="Proteomes" id="UP000778970"/>
    </source>
</evidence>
<feature type="transmembrane region" description="Helical" evidence="7">
    <location>
        <begin position="183"/>
        <end position="200"/>
    </location>
</feature>
<feature type="transmembrane region" description="Helical" evidence="7">
    <location>
        <begin position="124"/>
        <end position="145"/>
    </location>
</feature>
<dbReference type="GO" id="GO:0005886">
    <property type="term" value="C:plasma membrane"/>
    <property type="evidence" value="ECO:0007669"/>
    <property type="project" value="TreeGrafter"/>
</dbReference>
<dbReference type="SMART" id="SM00388">
    <property type="entry name" value="HisKA"/>
    <property type="match status" value="1"/>
</dbReference>
<feature type="region of interest" description="Disordered" evidence="6">
    <location>
        <begin position="16"/>
        <end position="57"/>
    </location>
</feature>
<dbReference type="InterPro" id="IPR036097">
    <property type="entry name" value="HisK_dim/P_sf"/>
</dbReference>
<evidence type="ECO:0000256" key="4">
    <source>
        <dbReference type="ARBA" id="ARBA00022679"/>
    </source>
</evidence>
<dbReference type="PROSITE" id="PS50109">
    <property type="entry name" value="HIS_KIN"/>
    <property type="match status" value="1"/>
</dbReference>
<dbReference type="CDD" id="cd16922">
    <property type="entry name" value="HATPase_EvgS-ArcB-TorS-like"/>
    <property type="match status" value="1"/>
</dbReference>
<evidence type="ECO:0000313" key="9">
    <source>
        <dbReference type="EMBL" id="MBK1696461.1"/>
    </source>
</evidence>
<keyword evidence="3" id="KW-0597">Phosphoprotein</keyword>
<proteinExistence type="predicted"/>
<reference evidence="9" key="2">
    <citation type="journal article" date="2020" name="Microorganisms">
        <title>Osmotic Adaptation and Compatible Solute Biosynthesis of Phototrophic Bacteria as Revealed from Genome Analyses.</title>
        <authorList>
            <person name="Imhoff J.F."/>
            <person name="Rahn T."/>
            <person name="Kunzel S."/>
            <person name="Keller A."/>
            <person name="Neulinger S.C."/>
        </authorList>
    </citation>
    <scope>NUCLEOTIDE SEQUENCE</scope>
    <source>
        <strain evidence="9">DSM 9154</strain>
    </source>
</reference>
<dbReference type="GO" id="GO:0009927">
    <property type="term" value="F:histidine phosphotransfer kinase activity"/>
    <property type="evidence" value="ECO:0007669"/>
    <property type="project" value="TreeGrafter"/>
</dbReference>
<evidence type="ECO:0000256" key="7">
    <source>
        <dbReference type="SAM" id="Phobius"/>
    </source>
</evidence>
<dbReference type="EC" id="2.7.13.3" evidence="2"/>
<dbReference type="EMBL" id="NRRE01000017">
    <property type="protein sequence ID" value="MBK1696461.1"/>
    <property type="molecule type" value="Genomic_DNA"/>
</dbReference>
<dbReference type="CDD" id="cd00082">
    <property type="entry name" value="HisKA"/>
    <property type="match status" value="1"/>
</dbReference>
<organism evidence="9 10">
    <name type="scientific">Rhodovibrio salinarum</name>
    <dbReference type="NCBI Taxonomy" id="1087"/>
    <lineage>
        <taxon>Bacteria</taxon>
        <taxon>Pseudomonadati</taxon>
        <taxon>Pseudomonadota</taxon>
        <taxon>Alphaproteobacteria</taxon>
        <taxon>Rhodospirillales</taxon>
        <taxon>Rhodovibrionaceae</taxon>
        <taxon>Rhodovibrio</taxon>
    </lineage>
</organism>
<keyword evidence="5 9" id="KW-0418">Kinase</keyword>
<sequence length="532" mass="57721">MQINLFFTLLTNGERPRASVDHTDTAPTLQPEMPQTLPPADHTETPTAEPGRARTQDRATAAVEQELTIRRFPPVFLDPEVEADFRRDFFNRSRAILRAALFLGAAIYGAFGVLDLLVVAPDKLTPLLAIRFLGVCPILIAMALAVNTATFRRFAQLLLGGGMAMAGLGIIAMTLVTGPPVSGWYYAGLSLVIVYSTSAIRLHFFVAVGVTVLLAIAYVLATVLLNDLGTAMVTANTAFLIATVGVGLLSNYTVELFARQRYAHEDRLQIAMREANFQRSQAHAANQAKSQFLATMSHELRTPLNAVIGFAEVISLQMLGKIDNSKYSDYGEHILKSARHLLGILDDILELAKADAGALRLNEDVVAMDETLDTVLTSVKQAAGERGVRLQAKPVDPEVDLRADPQLIRQLLTNLLTNAIKFSSEGGRVTVTAGRDHEGGYEITVADKGIGIDTTDMERIFEPFTQVESAFARGHGGAGLGLPLVKKIVDLHAGRLEMNSKLGAGTTVRIRFPSTRVLKRGATPRPADRRFS</sequence>
<evidence type="ECO:0000256" key="5">
    <source>
        <dbReference type="ARBA" id="ARBA00022777"/>
    </source>
</evidence>
<protein>
    <recommendedName>
        <fullName evidence="2">histidine kinase</fullName>
        <ecNumber evidence="2">2.7.13.3</ecNumber>
    </recommendedName>
</protein>
<keyword evidence="7" id="KW-0472">Membrane</keyword>
<dbReference type="PANTHER" id="PTHR43047:SF63">
    <property type="entry name" value="HISTIDINE KINASE"/>
    <property type="match status" value="1"/>
</dbReference>
<dbReference type="SUPFAM" id="SSF47384">
    <property type="entry name" value="Homodimeric domain of signal transducing histidine kinase"/>
    <property type="match status" value="1"/>
</dbReference>
<evidence type="ECO:0000256" key="2">
    <source>
        <dbReference type="ARBA" id="ARBA00012438"/>
    </source>
</evidence>
<feature type="domain" description="Histidine kinase" evidence="8">
    <location>
        <begin position="295"/>
        <end position="516"/>
    </location>
</feature>
<comment type="catalytic activity">
    <reaction evidence="1">
        <text>ATP + protein L-histidine = ADP + protein N-phospho-L-histidine.</text>
        <dbReference type="EC" id="2.7.13.3"/>
    </reaction>
</comment>
<dbReference type="InterPro" id="IPR003661">
    <property type="entry name" value="HisK_dim/P_dom"/>
</dbReference>
<dbReference type="InterPro" id="IPR005467">
    <property type="entry name" value="His_kinase_dom"/>
</dbReference>
<dbReference type="GO" id="GO:0000155">
    <property type="term" value="F:phosphorelay sensor kinase activity"/>
    <property type="evidence" value="ECO:0007669"/>
    <property type="project" value="InterPro"/>
</dbReference>
<keyword evidence="10" id="KW-1185">Reference proteome</keyword>
<feature type="transmembrane region" description="Helical" evidence="7">
    <location>
        <begin position="157"/>
        <end position="177"/>
    </location>
</feature>